<sequence length="278" mass="30461">MTIDKRALREVAEKATPGNWRRTSSLFNGITVTPFSLCGEEVTLAHTVEKRDAEFIAAANPTTMLALLDENLQLQREKDATEAVALALRDDMRQAREQLEAAEKRIADGSKRIAELESNEVREVGNKFLVVRHPGKTPAIKHCTGDLEDFLRKLIEQDPLVTIDIITHRYYGVGGQWVQDAGEYLQMMQGAGIGVKQQEDSVDSDVGRNQPGMVVAVHIGAGDFVKFKGQVFEVEETDFDDHDVTLWFVGGNALKCAAGCPVEVVSAPVAAGIKVKGE</sequence>
<evidence type="ECO:0000256" key="1">
    <source>
        <dbReference type="SAM" id="Coils"/>
    </source>
</evidence>
<protein>
    <recommendedName>
        <fullName evidence="4">Ead/Ea22-like family protein</fullName>
    </recommendedName>
</protein>
<reference evidence="2 3" key="1">
    <citation type="submission" date="2018-04" db="EMBL/GenBank/DDBJ databases">
        <title>Whole genome sequencing of Salmonella enterica.</title>
        <authorList>
            <person name="Bell R."/>
        </authorList>
    </citation>
    <scope>NUCLEOTIDE SEQUENCE [LARGE SCALE GENOMIC DNA]</scope>
    <source>
        <strain evidence="2 3">CFSAN058603</strain>
    </source>
</reference>
<evidence type="ECO:0008006" key="4">
    <source>
        <dbReference type="Google" id="ProtNLM"/>
    </source>
</evidence>
<dbReference type="InterPro" id="IPR025153">
    <property type="entry name" value="Ead_Ea22"/>
</dbReference>
<accession>A0A315H8J6</accession>
<keyword evidence="1" id="KW-0175">Coiled coil</keyword>
<name>A0A315H8J6_SALET</name>
<gene>
    <name evidence="2" type="ORF">DAX91_18880</name>
</gene>
<feature type="coiled-coil region" evidence="1">
    <location>
        <begin position="78"/>
        <end position="119"/>
    </location>
</feature>
<evidence type="ECO:0000313" key="2">
    <source>
        <dbReference type="EMBL" id="PUF79496.1"/>
    </source>
</evidence>
<dbReference type="Pfam" id="PF13935">
    <property type="entry name" value="Ead_Ea22"/>
    <property type="match status" value="1"/>
</dbReference>
<dbReference type="AlphaFoldDB" id="A0A315H8J6"/>
<comment type="caution">
    <text evidence="2">The sequence shown here is derived from an EMBL/GenBank/DDBJ whole genome shotgun (WGS) entry which is preliminary data.</text>
</comment>
<organism evidence="2 3">
    <name type="scientific">Salmonella enterica I</name>
    <dbReference type="NCBI Taxonomy" id="59201"/>
    <lineage>
        <taxon>Bacteria</taxon>
        <taxon>Pseudomonadati</taxon>
        <taxon>Pseudomonadota</taxon>
        <taxon>Gammaproteobacteria</taxon>
        <taxon>Enterobacterales</taxon>
        <taxon>Enterobacteriaceae</taxon>
        <taxon>Salmonella</taxon>
    </lineage>
</organism>
<dbReference type="Proteomes" id="UP000250700">
    <property type="component" value="Unassembled WGS sequence"/>
</dbReference>
<evidence type="ECO:0000313" key="3">
    <source>
        <dbReference type="Proteomes" id="UP000250700"/>
    </source>
</evidence>
<dbReference type="RefSeq" id="WP_108415354.1">
    <property type="nucleotide sequence ID" value="NZ_QAQA01000009.1"/>
</dbReference>
<dbReference type="EMBL" id="QARU01000012">
    <property type="protein sequence ID" value="PUF79496.1"/>
    <property type="molecule type" value="Genomic_DNA"/>
</dbReference>
<proteinExistence type="predicted"/>